<sequence length="579" mass="63564">MMIKSKKKFIVLFFLVLTLLIGTLPSAAVAATSTTVTIDYSVDWGAASQLASGYLHGIGPVYPNQKLINSLAIRAVRGAPHHAILPSLFDPTTYNRVKATGAKIMIGTYYGYTDVYGAKPGGNYADWENFVQDYLDEATQNNFDVYSWITWNEPDLQFSGNLAGFYETHRRAYNVIKAWNPNAKVQAPEWAVYNSTRMKDFLTYCKANNCLPDILSWHELSGTPDDIEGHSLEIKNWMLANGITPMPLSVTEYQGPGNIGINQGYDPGLSVANIARLERSQKHGMIYGLKGNDQWQGDDPNFKAGLDELADKNTLALPTGRWYLYYWYSKATGRKVQTSQNINQVEAFATTDSTTKKSIVLLGNPSDSVSYTTTLQLNNIPSYLQNTGKVNVRVESVGNTLGLEQHGTNIVLDGNYTVSNNSVSITLPTMGIDSAYIARITPGTTYEYQAESLSQTNSGKSHNVYSEAQASGGSGTTYAATAVGDWVRYTVNVPVAGTYNMKALLKKEGNRGVSQLYVNNVAKGSTVDLYGPFLYFDADYGNVTFSTAGNQTLEFRVTGKNGLSSSYNLAFDKFTLTKQ</sequence>
<name>A0ABU1NU50_9BACL</name>
<evidence type="ECO:0000256" key="1">
    <source>
        <dbReference type="SAM" id="SignalP"/>
    </source>
</evidence>
<organism evidence="3 4">
    <name type="scientific">Paenibacillus qinlingensis</name>
    <dbReference type="NCBI Taxonomy" id="1837343"/>
    <lineage>
        <taxon>Bacteria</taxon>
        <taxon>Bacillati</taxon>
        <taxon>Bacillota</taxon>
        <taxon>Bacilli</taxon>
        <taxon>Bacillales</taxon>
        <taxon>Paenibacillaceae</taxon>
        <taxon>Paenibacillus</taxon>
    </lineage>
</organism>
<accession>A0ABU1NU50</accession>
<evidence type="ECO:0000259" key="2">
    <source>
        <dbReference type="PROSITE" id="PS51175"/>
    </source>
</evidence>
<reference evidence="3 4" key="1">
    <citation type="submission" date="2023-07" db="EMBL/GenBank/DDBJ databases">
        <title>Sorghum-associated microbial communities from plants grown in Nebraska, USA.</title>
        <authorList>
            <person name="Schachtman D."/>
        </authorList>
    </citation>
    <scope>NUCLEOTIDE SEQUENCE [LARGE SCALE GENOMIC DNA]</scope>
    <source>
        <strain evidence="3 4">CC258</strain>
    </source>
</reference>
<proteinExistence type="predicted"/>
<keyword evidence="1" id="KW-0732">Signal</keyword>
<gene>
    <name evidence="3" type="ORF">J2736_002142</name>
</gene>
<dbReference type="InterPro" id="IPR017853">
    <property type="entry name" value="GH"/>
</dbReference>
<dbReference type="Gene3D" id="3.20.20.80">
    <property type="entry name" value="Glycosidases"/>
    <property type="match status" value="1"/>
</dbReference>
<evidence type="ECO:0000313" key="4">
    <source>
        <dbReference type="Proteomes" id="UP001267290"/>
    </source>
</evidence>
<dbReference type="Proteomes" id="UP001267290">
    <property type="component" value="Unassembled WGS sequence"/>
</dbReference>
<feature type="chain" id="PRO_5046982654" description="CBM6 domain-containing protein" evidence="1">
    <location>
        <begin position="31"/>
        <end position="579"/>
    </location>
</feature>
<dbReference type="Gene3D" id="2.60.120.260">
    <property type="entry name" value="Galactose-binding domain-like"/>
    <property type="match status" value="1"/>
</dbReference>
<protein>
    <recommendedName>
        <fullName evidence="2">CBM6 domain-containing protein</fullName>
    </recommendedName>
</protein>
<dbReference type="PROSITE" id="PS51175">
    <property type="entry name" value="CBM6"/>
    <property type="match status" value="1"/>
</dbReference>
<feature type="signal peptide" evidence="1">
    <location>
        <begin position="1"/>
        <end position="30"/>
    </location>
</feature>
<feature type="domain" description="CBM6" evidence="2">
    <location>
        <begin position="444"/>
        <end position="577"/>
    </location>
</feature>
<dbReference type="RefSeq" id="WP_310226198.1">
    <property type="nucleotide sequence ID" value="NZ_JAVDSB010000002.1"/>
</dbReference>
<dbReference type="SUPFAM" id="SSF49785">
    <property type="entry name" value="Galactose-binding domain-like"/>
    <property type="match status" value="1"/>
</dbReference>
<dbReference type="InterPro" id="IPR005084">
    <property type="entry name" value="CBM6"/>
</dbReference>
<dbReference type="SUPFAM" id="SSF51445">
    <property type="entry name" value="(Trans)glycosidases"/>
    <property type="match status" value="1"/>
</dbReference>
<dbReference type="InterPro" id="IPR008979">
    <property type="entry name" value="Galactose-bd-like_sf"/>
</dbReference>
<evidence type="ECO:0000313" key="3">
    <source>
        <dbReference type="EMBL" id="MDR6550955.1"/>
    </source>
</evidence>
<dbReference type="EMBL" id="JAVDSB010000002">
    <property type="protein sequence ID" value="MDR6550955.1"/>
    <property type="molecule type" value="Genomic_DNA"/>
</dbReference>
<keyword evidence="4" id="KW-1185">Reference proteome</keyword>
<comment type="caution">
    <text evidence="3">The sequence shown here is derived from an EMBL/GenBank/DDBJ whole genome shotgun (WGS) entry which is preliminary data.</text>
</comment>